<dbReference type="CDD" id="cd07043">
    <property type="entry name" value="STAS_anti-anti-sigma_factors"/>
    <property type="match status" value="1"/>
</dbReference>
<feature type="region of interest" description="Disordered" evidence="1">
    <location>
        <begin position="52"/>
        <end position="94"/>
    </location>
</feature>
<feature type="domain" description="STAS" evidence="2">
    <location>
        <begin position="1"/>
        <end position="60"/>
    </location>
</feature>
<evidence type="ECO:0000313" key="3">
    <source>
        <dbReference type="EMBL" id="MFC5822155.1"/>
    </source>
</evidence>
<dbReference type="PROSITE" id="PS50801">
    <property type="entry name" value="STAS"/>
    <property type="match status" value="1"/>
</dbReference>
<dbReference type="RefSeq" id="WP_372452540.1">
    <property type="nucleotide sequence ID" value="NZ_JAHKRN010000101.1"/>
</dbReference>
<name>A0ABW1C8W5_9ACTN</name>
<protein>
    <submittedName>
        <fullName evidence="3">STAS domain-containing protein</fullName>
    </submittedName>
</protein>
<evidence type="ECO:0000313" key="4">
    <source>
        <dbReference type="Proteomes" id="UP001596096"/>
    </source>
</evidence>
<keyword evidence="4" id="KW-1185">Reference proteome</keyword>
<dbReference type="EMBL" id="JBHSNW010000053">
    <property type="protein sequence ID" value="MFC5822155.1"/>
    <property type="molecule type" value="Genomic_DNA"/>
</dbReference>
<dbReference type="Pfam" id="PF13466">
    <property type="entry name" value="STAS_2"/>
    <property type="match status" value="1"/>
</dbReference>
<dbReference type="InterPro" id="IPR002645">
    <property type="entry name" value="STAS_dom"/>
</dbReference>
<sequence>MAGELDFLAAPGLLAAVSAALPVKSPRLVLDVGGVTLCDSLGLEALLDVQRTASSRGGSMETGARERQASSCSRSGGAGSRIHDRAMQPAHGCG</sequence>
<evidence type="ECO:0000259" key="2">
    <source>
        <dbReference type="PROSITE" id="PS50801"/>
    </source>
</evidence>
<dbReference type="SUPFAM" id="SSF52091">
    <property type="entry name" value="SpoIIaa-like"/>
    <property type="match status" value="1"/>
</dbReference>
<organism evidence="3 4">
    <name type="scientific">Nonomuraea harbinensis</name>
    <dbReference type="NCBI Taxonomy" id="1286938"/>
    <lineage>
        <taxon>Bacteria</taxon>
        <taxon>Bacillati</taxon>
        <taxon>Actinomycetota</taxon>
        <taxon>Actinomycetes</taxon>
        <taxon>Streptosporangiales</taxon>
        <taxon>Streptosporangiaceae</taxon>
        <taxon>Nonomuraea</taxon>
    </lineage>
</organism>
<comment type="caution">
    <text evidence="3">The sequence shown here is derived from an EMBL/GenBank/DDBJ whole genome shotgun (WGS) entry which is preliminary data.</text>
</comment>
<dbReference type="Proteomes" id="UP001596096">
    <property type="component" value="Unassembled WGS sequence"/>
</dbReference>
<dbReference type="InterPro" id="IPR058548">
    <property type="entry name" value="MlaB-like_STAS"/>
</dbReference>
<reference evidence="4" key="1">
    <citation type="journal article" date="2019" name="Int. J. Syst. Evol. Microbiol.">
        <title>The Global Catalogue of Microorganisms (GCM) 10K type strain sequencing project: providing services to taxonomists for standard genome sequencing and annotation.</title>
        <authorList>
            <consortium name="The Broad Institute Genomics Platform"/>
            <consortium name="The Broad Institute Genome Sequencing Center for Infectious Disease"/>
            <person name="Wu L."/>
            <person name="Ma J."/>
        </authorList>
    </citation>
    <scope>NUCLEOTIDE SEQUENCE [LARGE SCALE GENOMIC DNA]</scope>
    <source>
        <strain evidence="4">CGMCC 4.7106</strain>
    </source>
</reference>
<gene>
    <name evidence="3" type="ORF">ACFPUY_44345</name>
</gene>
<proteinExistence type="predicted"/>
<dbReference type="Gene3D" id="3.30.750.24">
    <property type="entry name" value="STAS domain"/>
    <property type="match status" value="1"/>
</dbReference>
<accession>A0ABW1C8W5</accession>
<dbReference type="InterPro" id="IPR036513">
    <property type="entry name" value="STAS_dom_sf"/>
</dbReference>
<evidence type="ECO:0000256" key="1">
    <source>
        <dbReference type="SAM" id="MobiDB-lite"/>
    </source>
</evidence>